<dbReference type="HOGENOM" id="CLU_2888011_0_0_1"/>
<proteinExistence type="predicted"/>
<dbReference type="InParanoid" id="E9GQ98"/>
<reference evidence="1 2" key="1">
    <citation type="journal article" date="2011" name="Science">
        <title>The ecoresponsive genome of Daphnia pulex.</title>
        <authorList>
            <person name="Colbourne J.K."/>
            <person name="Pfrender M.E."/>
            <person name="Gilbert D."/>
            <person name="Thomas W.K."/>
            <person name="Tucker A."/>
            <person name="Oakley T.H."/>
            <person name="Tokishita S."/>
            <person name="Aerts A."/>
            <person name="Arnold G.J."/>
            <person name="Basu M.K."/>
            <person name="Bauer D.J."/>
            <person name="Caceres C.E."/>
            <person name="Carmel L."/>
            <person name="Casola C."/>
            <person name="Choi J.H."/>
            <person name="Detter J.C."/>
            <person name="Dong Q."/>
            <person name="Dusheyko S."/>
            <person name="Eads B.D."/>
            <person name="Frohlich T."/>
            <person name="Geiler-Samerotte K.A."/>
            <person name="Gerlach D."/>
            <person name="Hatcher P."/>
            <person name="Jogdeo S."/>
            <person name="Krijgsveld J."/>
            <person name="Kriventseva E.V."/>
            <person name="Kultz D."/>
            <person name="Laforsch C."/>
            <person name="Lindquist E."/>
            <person name="Lopez J."/>
            <person name="Manak J.R."/>
            <person name="Muller J."/>
            <person name="Pangilinan J."/>
            <person name="Patwardhan R.P."/>
            <person name="Pitluck S."/>
            <person name="Pritham E.J."/>
            <person name="Rechtsteiner A."/>
            <person name="Rho M."/>
            <person name="Rogozin I.B."/>
            <person name="Sakarya O."/>
            <person name="Salamov A."/>
            <person name="Schaack S."/>
            <person name="Shapiro H."/>
            <person name="Shiga Y."/>
            <person name="Skalitzky C."/>
            <person name="Smith Z."/>
            <person name="Souvorov A."/>
            <person name="Sung W."/>
            <person name="Tang Z."/>
            <person name="Tsuchiya D."/>
            <person name="Tu H."/>
            <person name="Vos H."/>
            <person name="Wang M."/>
            <person name="Wolf Y.I."/>
            <person name="Yamagata H."/>
            <person name="Yamada T."/>
            <person name="Ye Y."/>
            <person name="Shaw J.R."/>
            <person name="Andrews J."/>
            <person name="Crease T.J."/>
            <person name="Tang H."/>
            <person name="Lucas S.M."/>
            <person name="Robertson H.M."/>
            <person name="Bork P."/>
            <person name="Koonin E.V."/>
            <person name="Zdobnov E.M."/>
            <person name="Grigoriev I.V."/>
            <person name="Lynch M."/>
            <person name="Boore J.L."/>
        </authorList>
    </citation>
    <scope>NUCLEOTIDE SEQUENCE [LARGE SCALE GENOMIC DNA]</scope>
</reference>
<evidence type="ECO:0000313" key="1">
    <source>
        <dbReference type="EMBL" id="EFX78379.1"/>
    </source>
</evidence>
<sequence>MKRHQQRIIILMKNETEANKSAACSSRENHNKWTSDWQHFFFSSVSEFTLLKTEDDFPVMLEL</sequence>
<dbReference type="AlphaFoldDB" id="E9GQ98"/>
<organism evidence="1 2">
    <name type="scientific">Daphnia pulex</name>
    <name type="common">Water flea</name>
    <dbReference type="NCBI Taxonomy" id="6669"/>
    <lineage>
        <taxon>Eukaryota</taxon>
        <taxon>Metazoa</taxon>
        <taxon>Ecdysozoa</taxon>
        <taxon>Arthropoda</taxon>
        <taxon>Crustacea</taxon>
        <taxon>Branchiopoda</taxon>
        <taxon>Diplostraca</taxon>
        <taxon>Cladocera</taxon>
        <taxon>Anomopoda</taxon>
        <taxon>Daphniidae</taxon>
        <taxon>Daphnia</taxon>
    </lineage>
</organism>
<dbReference type="KEGG" id="dpx:DAPPUDRAFT_246354"/>
<protein>
    <submittedName>
        <fullName evidence="1">Uncharacterized protein</fullName>
    </submittedName>
</protein>
<evidence type="ECO:0000313" key="2">
    <source>
        <dbReference type="Proteomes" id="UP000000305"/>
    </source>
</evidence>
<keyword evidence="2" id="KW-1185">Reference proteome</keyword>
<gene>
    <name evidence="1" type="ORF">DAPPUDRAFT_246354</name>
</gene>
<name>E9GQ98_DAPPU</name>
<accession>E9GQ98</accession>
<dbReference type="Proteomes" id="UP000000305">
    <property type="component" value="Unassembled WGS sequence"/>
</dbReference>
<dbReference type="EMBL" id="GL732558">
    <property type="protein sequence ID" value="EFX78379.1"/>
    <property type="molecule type" value="Genomic_DNA"/>
</dbReference>